<accession>A0ABX0N7R8</accession>
<dbReference type="EMBL" id="WHJG01000021">
    <property type="protein sequence ID" value="NHZ81437.1"/>
    <property type="molecule type" value="Genomic_DNA"/>
</dbReference>
<sequence length="161" mass="17137">MYNEMTYSSAVGGSTSNTKNKAYSNFVGGEFFNYGFTSSTTLAGNTTNVLTYFSPPASTAPFQPALNTPYSRTYTTVTEVDGKAQPASTQTVTTTFSVEQITVLAGTFQACKLKSEVSGPQANVYYMWTVGSGRLKGITLKQAGADGVKRSEAKVILLNGQ</sequence>
<organism evidence="1 2">
    <name type="scientific">Massilia frigida</name>
    <dbReference type="NCBI Taxonomy" id="2609281"/>
    <lineage>
        <taxon>Bacteria</taxon>
        <taxon>Pseudomonadati</taxon>
        <taxon>Pseudomonadota</taxon>
        <taxon>Betaproteobacteria</taxon>
        <taxon>Burkholderiales</taxon>
        <taxon>Oxalobacteraceae</taxon>
        <taxon>Telluria group</taxon>
        <taxon>Massilia</taxon>
    </lineage>
</organism>
<proteinExistence type="predicted"/>
<protein>
    <submittedName>
        <fullName evidence="1">Uncharacterized protein</fullName>
    </submittedName>
</protein>
<comment type="caution">
    <text evidence="1">The sequence shown here is derived from an EMBL/GenBank/DDBJ whole genome shotgun (WGS) entry which is preliminary data.</text>
</comment>
<evidence type="ECO:0000313" key="2">
    <source>
        <dbReference type="Proteomes" id="UP000621455"/>
    </source>
</evidence>
<dbReference type="Proteomes" id="UP000621455">
    <property type="component" value="Unassembled WGS sequence"/>
</dbReference>
<reference evidence="1 2" key="1">
    <citation type="submission" date="2019-10" db="EMBL/GenBank/DDBJ databases">
        <title>Taxonomy of Antarctic Massilia spp.: description of Massilia rubra sp. nov., Massilia aquatica sp. nov., Massilia mucilaginosa sp. nov., Massilia frigida sp. nov. isolated from streams, lakes and regoliths.</title>
        <authorList>
            <person name="Holochova P."/>
            <person name="Sedlacek I."/>
            <person name="Kralova S."/>
            <person name="Maslanova I."/>
            <person name="Busse H.-J."/>
            <person name="Stankova E."/>
            <person name="Vrbovska V."/>
            <person name="Kovarovic V."/>
            <person name="Bartak M."/>
            <person name="Svec P."/>
            <person name="Pantucek R."/>
        </authorList>
    </citation>
    <scope>NUCLEOTIDE SEQUENCE [LARGE SCALE GENOMIC DNA]</scope>
    <source>
        <strain evidence="1 2">CCM 8695</strain>
    </source>
</reference>
<gene>
    <name evidence="1" type="ORF">F2P44_19465</name>
</gene>
<name>A0ABX0N7R8_9BURK</name>
<keyword evidence="2" id="KW-1185">Reference proteome</keyword>
<evidence type="ECO:0000313" key="1">
    <source>
        <dbReference type="EMBL" id="NHZ81437.1"/>
    </source>
</evidence>